<gene>
    <name evidence="1" type="ORF">AK812_SmicGene40964</name>
</gene>
<organism evidence="1 2">
    <name type="scientific">Symbiodinium microadriaticum</name>
    <name type="common">Dinoflagellate</name>
    <name type="synonym">Zooxanthella microadriatica</name>
    <dbReference type="NCBI Taxonomy" id="2951"/>
    <lineage>
        <taxon>Eukaryota</taxon>
        <taxon>Sar</taxon>
        <taxon>Alveolata</taxon>
        <taxon>Dinophyceae</taxon>
        <taxon>Suessiales</taxon>
        <taxon>Symbiodiniaceae</taxon>
        <taxon>Symbiodinium</taxon>
    </lineage>
</organism>
<sequence length="973" mass="106832">MFPSKEKREALPEFEMQLCSAMLRLEMHGQGIAGIRDAALQRGYPFGQLRFGMQFFWWSRIGLPSVTEQRELDLMSLVKRGSRMDLLTTLRQCFLWVLGYVSSRLLKPRWLCTELINRVSEVKVCSASLRRFLSAFLKCIHSKPNLGSEHRVTVAVDLSTRWSVQARQARALGNQELVIFAHGQGHVLKLHRACAKELLLKALAASHLDRALASENFGRFIPRPDEKQPPMRVARLLQGLVLCALAKDSKELRGRRRSVFLHHSNSTHGLPVTWFEGGTASFLLAQCMPATNGESDSVIRQRARVVAAVLGGQCLWESPDVFLQPEVGSFVQLVAVGQKPVVSAGVPTPPQDMLSNLTQRTCRLANGIREHAHWGQHGRKSTMLSMGRGLGMSGHRPWERTSQPTLMLQLAIPADLQQPSRLQRGIAYHAEGGQSFMGCDAPSAFQDVSFHSRSGQREPKTNTAYTDVPPTALSCWQRQALVAIRHGSALSEPSGRIDSETLQAVRLSRSTSDPCWLACPDFGRCSCKVAAFTDICGCAAADLGFETARIPAEVGDLACLVAAAAVPVPFLISRRFDFSFELRVCNTLPAVLLLPAAGLAIDCIAELLGDTTLVHGCTVLVLAGRGDKIPLFSAVFKVFLIAQLGQRSTSDRSAFVVSCVMLAVCQVVRFRVESTRRRHETAARKENTDDSWDAARAGHCLDAGLAFEGKFENADVGLHARQGQRMLAKTSRTGGQTFAGYLDVFCRGAEGVRILLVAAMQSFTDLQCILDFAAIKLPRPGTGLCAALLHGYSLEDFWELLFGDMLQAFDSDLHPTSAARTLSRLAFLCSVLEGFAVLSGASPAERPSTSLEAKCEQEDFLLRAPKLAVISPYRFTLREARQLLEESLRFAGTELPQVWDFDYCVVASSWGFGHGKPKISISFGLPHRPDAGRSQSFLRAPSSYDASRVPCFHKIRTAALAKRFLPNGSALSV</sequence>
<name>A0A1Q9C7G3_SYMMI</name>
<accession>A0A1Q9C7G3</accession>
<dbReference type="AlphaFoldDB" id="A0A1Q9C7G3"/>
<keyword evidence="2" id="KW-1185">Reference proteome</keyword>
<evidence type="ECO:0000313" key="2">
    <source>
        <dbReference type="Proteomes" id="UP000186817"/>
    </source>
</evidence>
<dbReference type="EMBL" id="LSRX01001559">
    <property type="protein sequence ID" value="OLP78817.1"/>
    <property type="molecule type" value="Genomic_DNA"/>
</dbReference>
<proteinExistence type="predicted"/>
<dbReference type="Proteomes" id="UP000186817">
    <property type="component" value="Unassembled WGS sequence"/>
</dbReference>
<reference evidence="1 2" key="1">
    <citation type="submission" date="2016-02" db="EMBL/GenBank/DDBJ databases">
        <title>Genome analysis of coral dinoflagellate symbionts highlights evolutionary adaptations to a symbiotic lifestyle.</title>
        <authorList>
            <person name="Aranda M."/>
            <person name="Li Y."/>
            <person name="Liew Y.J."/>
            <person name="Baumgarten S."/>
            <person name="Simakov O."/>
            <person name="Wilson M."/>
            <person name="Piel J."/>
            <person name="Ashoor H."/>
            <person name="Bougouffa S."/>
            <person name="Bajic V.B."/>
            <person name="Ryu T."/>
            <person name="Ravasi T."/>
            <person name="Bayer T."/>
            <person name="Micklem G."/>
            <person name="Kim H."/>
            <person name="Bhak J."/>
            <person name="Lajeunesse T.C."/>
            <person name="Voolstra C.R."/>
        </authorList>
    </citation>
    <scope>NUCLEOTIDE SEQUENCE [LARGE SCALE GENOMIC DNA]</scope>
    <source>
        <strain evidence="1 2">CCMP2467</strain>
    </source>
</reference>
<dbReference type="OrthoDB" id="10349457at2759"/>
<evidence type="ECO:0000313" key="1">
    <source>
        <dbReference type="EMBL" id="OLP78817.1"/>
    </source>
</evidence>
<protein>
    <submittedName>
        <fullName evidence="1">Uncharacterized protein</fullName>
    </submittedName>
</protein>
<comment type="caution">
    <text evidence="1">The sequence shown here is derived from an EMBL/GenBank/DDBJ whole genome shotgun (WGS) entry which is preliminary data.</text>
</comment>